<dbReference type="GeneID" id="114861705"/>
<evidence type="ECO:0000259" key="6">
    <source>
        <dbReference type="PROSITE" id="PS51720"/>
    </source>
</evidence>
<feature type="coiled-coil region" evidence="4">
    <location>
        <begin position="720"/>
        <end position="776"/>
    </location>
</feature>
<reference evidence="8" key="1">
    <citation type="submission" date="2025-08" db="UniProtKB">
        <authorList>
            <consortium name="RefSeq"/>
        </authorList>
    </citation>
    <scope>IDENTIFICATION</scope>
</reference>
<proteinExistence type="inferred from homology"/>
<comment type="similarity">
    <text evidence="1">Belongs to the TRAFAC class TrmE-Era-EngA-EngB-Septin-like GTPase superfamily. AIG1/Toc34/Toc159-like paraseptin GTPase family. IAN subfamily.</text>
</comment>
<evidence type="ECO:0000313" key="8">
    <source>
        <dbReference type="RefSeq" id="XP_055367549.1"/>
    </source>
</evidence>
<dbReference type="OrthoDB" id="8954335at2759"/>
<protein>
    <submittedName>
        <fullName evidence="8">GTPase IMAP family member 8-like</fullName>
    </submittedName>
</protein>
<keyword evidence="2" id="KW-0547">Nucleotide-binding</keyword>
<dbReference type="InterPro" id="IPR027417">
    <property type="entry name" value="P-loop_NTPase"/>
</dbReference>
<keyword evidence="4" id="KW-0175">Coiled coil</keyword>
<dbReference type="InterPro" id="IPR045058">
    <property type="entry name" value="GIMA/IAN/Toc"/>
</dbReference>
<dbReference type="AlphaFoldDB" id="A0A9W2Y120"/>
<dbReference type="RefSeq" id="XP_055367549.1">
    <property type="nucleotide sequence ID" value="XM_055511574.1"/>
</dbReference>
<evidence type="ECO:0000313" key="7">
    <source>
        <dbReference type="Proteomes" id="UP000515150"/>
    </source>
</evidence>
<name>A0A9W2Y120_BETSP</name>
<dbReference type="PROSITE" id="PS51720">
    <property type="entry name" value="G_AIG1"/>
    <property type="match status" value="1"/>
</dbReference>
<keyword evidence="3" id="KW-0342">GTP-binding</keyword>
<feature type="domain" description="AIG1-type G" evidence="6">
    <location>
        <begin position="291"/>
        <end position="492"/>
    </location>
</feature>
<dbReference type="PANTHER" id="PTHR10903">
    <property type="entry name" value="GTPASE, IMAP FAMILY MEMBER-RELATED"/>
    <property type="match status" value="1"/>
</dbReference>
<dbReference type="KEGG" id="bspl:114861705"/>
<feature type="compositionally biased region" description="Basic and acidic residues" evidence="5">
    <location>
        <begin position="545"/>
        <end position="578"/>
    </location>
</feature>
<evidence type="ECO:0000256" key="4">
    <source>
        <dbReference type="SAM" id="Coils"/>
    </source>
</evidence>
<gene>
    <name evidence="8" type="primary">LOC114861705</name>
</gene>
<dbReference type="PANTHER" id="PTHR10903:SF170">
    <property type="entry name" value="GTPASE IMAP FAMILY MEMBER 7"/>
    <property type="match status" value="1"/>
</dbReference>
<dbReference type="Proteomes" id="UP000515150">
    <property type="component" value="Chromosome 9"/>
</dbReference>
<feature type="region of interest" description="Disordered" evidence="5">
    <location>
        <begin position="545"/>
        <end position="581"/>
    </location>
</feature>
<dbReference type="Gene3D" id="3.40.50.300">
    <property type="entry name" value="P-loop containing nucleotide triphosphate hydrolases"/>
    <property type="match status" value="2"/>
</dbReference>
<dbReference type="InterPro" id="IPR006703">
    <property type="entry name" value="G_AIG1"/>
</dbReference>
<dbReference type="Pfam" id="PF04548">
    <property type="entry name" value="AIG1"/>
    <property type="match status" value="2"/>
</dbReference>
<dbReference type="GO" id="GO:0005525">
    <property type="term" value="F:GTP binding"/>
    <property type="evidence" value="ECO:0007669"/>
    <property type="project" value="UniProtKB-KW"/>
</dbReference>
<dbReference type="SUPFAM" id="SSF52540">
    <property type="entry name" value="P-loop containing nucleoside triphosphate hydrolases"/>
    <property type="match status" value="1"/>
</dbReference>
<accession>A0A9W2Y120</accession>
<sequence>MKRLTCLYELEEKGDCENFTRSCHAQVPAPAVEDHLLPTARLLTTQHLGLHVCQYFVFISQPVFSSFYNSKNMAAPVKAICASELRIVVLGKNGDEKTTRRYSVRGEWRKMPVTVTMTPDVFVLSGDKQRHEMRGCVAQCPPGPNVLLLLVNPSDFTQDDRHTLQAILSLFGADAFKYSMVILTHEGRNSAINQIIQECGQRQHQINFDRKEHSDHDLQTLVEKMEKIVSNNRGGHLNCTEGPEPTSEPKNDKPNSPVNLVSSFPKVHVRPKPTYVNKSSPDTEGFENQSRECLRIVLIGKTGSGKSATANTILGKDSFQSKASIKSVTRLCRREEGKIDGRTVAVVDTPGLFDTTLSNGEVQQELVKCISLLSPGPHAILLVLSIGRFTKEEKETVELIKNFFGERSKEFIIVIFTRGDDLKNQTIESYIEEDSDDFVKKLTSECGERFQVFNNNDPKKHSQVSQLLTKIESMVKKNGGCYFTSAMFKEAEAAIQKEMGKILKEKSQEIDSLRSELERKHKEAIHENKKKTEKERAERENLLKNLEENIKQEQIKKGQTEQKRAEEERERKGREELQRQQWEQKISDLEKKIKTESQKKANANKRLTQIREEVQKEQETWEKERKEWWEKQLKEDELKQKQEQARLQKLRKEYEKEQMEYEEKRKVEEQIRKEKEEREWKELQVNFQKTVKEMQKRSEKEARKQAEEFNEFRQKYTSDFAALVEKHEKEKEDMKEKQQQNNKLIIKQLTMNKTYQRDFDRLKRRQEEELHELKQNLCVQSKDMDELQRAHEEEINMWIQEHVKKATADRTCSIL</sequence>
<organism evidence="7 8">
    <name type="scientific">Betta splendens</name>
    <name type="common">Siamese fighting fish</name>
    <dbReference type="NCBI Taxonomy" id="158456"/>
    <lineage>
        <taxon>Eukaryota</taxon>
        <taxon>Metazoa</taxon>
        <taxon>Chordata</taxon>
        <taxon>Craniata</taxon>
        <taxon>Vertebrata</taxon>
        <taxon>Euteleostomi</taxon>
        <taxon>Actinopterygii</taxon>
        <taxon>Neopterygii</taxon>
        <taxon>Teleostei</taxon>
        <taxon>Neoteleostei</taxon>
        <taxon>Acanthomorphata</taxon>
        <taxon>Anabantaria</taxon>
        <taxon>Anabantiformes</taxon>
        <taxon>Anabantoidei</taxon>
        <taxon>Osphronemidae</taxon>
        <taxon>Betta</taxon>
    </lineage>
</organism>
<evidence type="ECO:0000256" key="5">
    <source>
        <dbReference type="SAM" id="MobiDB-lite"/>
    </source>
</evidence>
<evidence type="ECO:0000256" key="3">
    <source>
        <dbReference type="ARBA" id="ARBA00023134"/>
    </source>
</evidence>
<evidence type="ECO:0000256" key="2">
    <source>
        <dbReference type="ARBA" id="ARBA00022741"/>
    </source>
</evidence>
<feature type="region of interest" description="Disordered" evidence="5">
    <location>
        <begin position="232"/>
        <end position="257"/>
    </location>
</feature>
<feature type="region of interest" description="Disordered" evidence="5">
    <location>
        <begin position="518"/>
        <end position="537"/>
    </location>
</feature>
<keyword evidence="7" id="KW-1185">Reference proteome</keyword>
<evidence type="ECO:0000256" key="1">
    <source>
        <dbReference type="ARBA" id="ARBA00008535"/>
    </source>
</evidence>
<dbReference type="CDD" id="cd01852">
    <property type="entry name" value="AIG1"/>
    <property type="match status" value="1"/>
</dbReference>
<dbReference type="FunFam" id="3.40.50.300:FF:000366">
    <property type="entry name" value="GTPase, IMAP family member 2"/>
    <property type="match status" value="1"/>
</dbReference>